<gene>
    <name evidence="8" type="ORF">V5799_030334</name>
</gene>
<feature type="compositionally biased region" description="Low complexity" evidence="6">
    <location>
        <begin position="104"/>
        <end position="114"/>
    </location>
</feature>
<evidence type="ECO:0000256" key="3">
    <source>
        <dbReference type="ARBA" id="ARBA00022833"/>
    </source>
</evidence>
<name>A0AAQ4ENH0_AMBAM</name>
<dbReference type="GO" id="GO:0004222">
    <property type="term" value="F:metalloendopeptidase activity"/>
    <property type="evidence" value="ECO:0007669"/>
    <property type="project" value="InterPro"/>
</dbReference>
<feature type="compositionally biased region" description="Low complexity" evidence="6">
    <location>
        <begin position="77"/>
        <end position="89"/>
    </location>
</feature>
<feature type="compositionally biased region" description="Acidic residues" evidence="6">
    <location>
        <begin position="90"/>
        <end position="103"/>
    </location>
</feature>
<feature type="domain" description="Peptidase M12B" evidence="7">
    <location>
        <begin position="135"/>
        <end position="354"/>
    </location>
</feature>
<dbReference type="SUPFAM" id="SSF55486">
    <property type="entry name" value="Metalloproteases ('zincins'), catalytic domain"/>
    <property type="match status" value="1"/>
</dbReference>
<evidence type="ECO:0000256" key="4">
    <source>
        <dbReference type="ARBA" id="ARBA00023049"/>
    </source>
</evidence>
<reference evidence="8 9" key="1">
    <citation type="journal article" date="2023" name="Arcadia Sci">
        <title>De novo assembly of a long-read Amblyomma americanum tick genome.</title>
        <authorList>
            <person name="Chou S."/>
            <person name="Poskanzer K.E."/>
            <person name="Rollins M."/>
            <person name="Thuy-Boun P.S."/>
        </authorList>
    </citation>
    <scope>NUCLEOTIDE SEQUENCE [LARGE SCALE GENOMIC DNA]</scope>
    <source>
        <strain evidence="8">F_SG_1</strain>
        <tissue evidence="8">Salivary glands</tissue>
    </source>
</reference>
<evidence type="ECO:0000256" key="5">
    <source>
        <dbReference type="PROSITE-ProRule" id="PRU00276"/>
    </source>
</evidence>
<keyword evidence="9" id="KW-1185">Reference proteome</keyword>
<evidence type="ECO:0000256" key="6">
    <source>
        <dbReference type="SAM" id="MobiDB-lite"/>
    </source>
</evidence>
<keyword evidence="5" id="KW-0479">Metal-binding</keyword>
<organism evidence="8 9">
    <name type="scientific">Amblyomma americanum</name>
    <name type="common">Lone star tick</name>
    <dbReference type="NCBI Taxonomy" id="6943"/>
    <lineage>
        <taxon>Eukaryota</taxon>
        <taxon>Metazoa</taxon>
        <taxon>Ecdysozoa</taxon>
        <taxon>Arthropoda</taxon>
        <taxon>Chelicerata</taxon>
        <taxon>Arachnida</taxon>
        <taxon>Acari</taxon>
        <taxon>Parasitiformes</taxon>
        <taxon>Ixodida</taxon>
        <taxon>Ixodoidea</taxon>
        <taxon>Ixodidae</taxon>
        <taxon>Amblyomminae</taxon>
        <taxon>Amblyomma</taxon>
    </lineage>
</organism>
<dbReference type="PANTHER" id="PTHR11905">
    <property type="entry name" value="ADAM A DISINTEGRIN AND METALLOPROTEASE DOMAIN"/>
    <property type="match status" value="1"/>
</dbReference>
<dbReference type="AlphaFoldDB" id="A0AAQ4ENH0"/>
<keyword evidence="1" id="KW-0645">Protease</keyword>
<dbReference type="PANTHER" id="PTHR11905:SF159">
    <property type="entry name" value="ADAM METALLOPROTEASE"/>
    <property type="match status" value="1"/>
</dbReference>
<dbReference type="Proteomes" id="UP001321473">
    <property type="component" value="Unassembled WGS sequence"/>
</dbReference>
<evidence type="ECO:0000313" key="9">
    <source>
        <dbReference type="Proteomes" id="UP001321473"/>
    </source>
</evidence>
<feature type="active site" evidence="5">
    <location>
        <position position="283"/>
    </location>
</feature>
<dbReference type="PROSITE" id="PS50215">
    <property type="entry name" value="ADAM_MEPRO"/>
    <property type="match status" value="1"/>
</dbReference>
<keyword evidence="4" id="KW-0482">Metalloprotease</keyword>
<dbReference type="Gene3D" id="3.40.390.10">
    <property type="entry name" value="Collagenase (Catalytic Domain)"/>
    <property type="match status" value="1"/>
</dbReference>
<comment type="caution">
    <text evidence="5">Lacks conserved residue(s) required for the propagation of feature annotation.</text>
</comment>
<accession>A0AAQ4ENH0</accession>
<dbReference type="GO" id="GO:0046872">
    <property type="term" value="F:metal ion binding"/>
    <property type="evidence" value="ECO:0007669"/>
    <property type="project" value="UniProtKB-KW"/>
</dbReference>
<keyword evidence="2" id="KW-0378">Hydrolase</keyword>
<evidence type="ECO:0000256" key="1">
    <source>
        <dbReference type="ARBA" id="ARBA00022670"/>
    </source>
</evidence>
<dbReference type="Pfam" id="PF13688">
    <property type="entry name" value="Reprolysin_5"/>
    <property type="match status" value="1"/>
</dbReference>
<feature type="binding site" evidence="5">
    <location>
        <position position="282"/>
    </location>
    <ligand>
        <name>Zn(2+)</name>
        <dbReference type="ChEBI" id="CHEBI:29105"/>
        <note>catalytic</note>
    </ligand>
</feature>
<feature type="binding site" evidence="5">
    <location>
        <position position="292"/>
    </location>
    <ligand>
        <name>Zn(2+)</name>
        <dbReference type="ChEBI" id="CHEBI:29105"/>
        <note>catalytic</note>
    </ligand>
</feature>
<dbReference type="InterPro" id="IPR001590">
    <property type="entry name" value="Peptidase_M12B"/>
</dbReference>
<feature type="region of interest" description="Disordered" evidence="6">
    <location>
        <begin position="77"/>
        <end position="130"/>
    </location>
</feature>
<feature type="binding site" evidence="5">
    <location>
        <position position="286"/>
    </location>
    <ligand>
        <name>Zn(2+)</name>
        <dbReference type="ChEBI" id="CHEBI:29105"/>
        <note>catalytic</note>
    </ligand>
</feature>
<evidence type="ECO:0000313" key="8">
    <source>
        <dbReference type="EMBL" id="KAK8776322.1"/>
    </source>
</evidence>
<evidence type="ECO:0000256" key="2">
    <source>
        <dbReference type="ARBA" id="ARBA00022801"/>
    </source>
</evidence>
<evidence type="ECO:0000259" key="7">
    <source>
        <dbReference type="PROSITE" id="PS50215"/>
    </source>
</evidence>
<proteinExistence type="predicted"/>
<keyword evidence="3 5" id="KW-0862">Zinc</keyword>
<sequence>MPSEELFITSSKGIGSETLVLYGRDLETDLYLNRRHQSALAVKALGYGVEVRGLLTNKLRIAPVRVQWLDDANETSTSLESEEYVSSSTYDDDTDESMEEEECGSSSSSGDEYYQGIDDSPKDAHNETSSTNETFTVETCFVTSENYTKAFSTLEDLVTYLATMLNAVALRFLDMTRPMIRFQLNHVITNMSDEVILINTTNNQVDVNATLENMKLLSMKGVFNRCDIAVLLTSEDFVYVEDEEIGSRVDGMAFTGGVCGSEKVAVVEDTPLTYNGVHRLAHEIAHLLGASHDNQSASAKFPGYPGSESCPWNDGYLMSYCEGGRNKYTLSNCSREQIRFTYSNLSNHCTDVNEDAWLHK</sequence>
<dbReference type="EMBL" id="JARKHS020013089">
    <property type="protein sequence ID" value="KAK8776322.1"/>
    <property type="molecule type" value="Genomic_DNA"/>
</dbReference>
<dbReference type="InterPro" id="IPR024079">
    <property type="entry name" value="MetalloPept_cat_dom_sf"/>
</dbReference>
<comment type="caution">
    <text evidence="8">The sequence shown here is derived from an EMBL/GenBank/DDBJ whole genome shotgun (WGS) entry which is preliminary data.</text>
</comment>
<dbReference type="GO" id="GO:0006509">
    <property type="term" value="P:membrane protein ectodomain proteolysis"/>
    <property type="evidence" value="ECO:0007669"/>
    <property type="project" value="TreeGrafter"/>
</dbReference>
<protein>
    <recommendedName>
        <fullName evidence="7">Peptidase M12B domain-containing protein</fullName>
    </recommendedName>
</protein>